<accession>A0A8J7GDF9</accession>
<reference evidence="2" key="1">
    <citation type="submission" date="2020-11" db="EMBL/GenBank/DDBJ databases">
        <title>Sequencing the genomes of 1000 actinobacteria strains.</title>
        <authorList>
            <person name="Klenk H.-P."/>
        </authorList>
    </citation>
    <scope>NUCLEOTIDE SEQUENCE</scope>
    <source>
        <strain evidence="2">DSM 45356</strain>
    </source>
</reference>
<gene>
    <name evidence="2" type="ORF">IW245_002209</name>
</gene>
<comment type="caution">
    <text evidence="2">The sequence shown here is derived from an EMBL/GenBank/DDBJ whole genome shotgun (WGS) entry which is preliminary data.</text>
</comment>
<dbReference type="RefSeq" id="WP_197003057.1">
    <property type="nucleotide sequence ID" value="NZ_BONS01000001.1"/>
</dbReference>
<keyword evidence="3" id="KW-1185">Reference proteome</keyword>
<dbReference type="EMBL" id="JADOUF010000001">
    <property type="protein sequence ID" value="MBG6136015.1"/>
    <property type="molecule type" value="Genomic_DNA"/>
</dbReference>
<feature type="compositionally biased region" description="Polar residues" evidence="1">
    <location>
        <begin position="71"/>
        <end position="80"/>
    </location>
</feature>
<evidence type="ECO:0000256" key="1">
    <source>
        <dbReference type="SAM" id="MobiDB-lite"/>
    </source>
</evidence>
<name>A0A8J7GDF9_9ACTN</name>
<organism evidence="2 3">
    <name type="scientific">Longispora fulva</name>
    <dbReference type="NCBI Taxonomy" id="619741"/>
    <lineage>
        <taxon>Bacteria</taxon>
        <taxon>Bacillati</taxon>
        <taxon>Actinomycetota</taxon>
        <taxon>Actinomycetes</taxon>
        <taxon>Micromonosporales</taxon>
        <taxon>Micromonosporaceae</taxon>
        <taxon>Longispora</taxon>
    </lineage>
</organism>
<proteinExistence type="predicted"/>
<feature type="region of interest" description="Disordered" evidence="1">
    <location>
        <begin position="69"/>
        <end position="98"/>
    </location>
</feature>
<evidence type="ECO:0000313" key="3">
    <source>
        <dbReference type="Proteomes" id="UP000622552"/>
    </source>
</evidence>
<dbReference type="Proteomes" id="UP000622552">
    <property type="component" value="Unassembled WGS sequence"/>
</dbReference>
<protein>
    <submittedName>
        <fullName evidence="2">Uncharacterized protein</fullName>
    </submittedName>
</protein>
<evidence type="ECO:0000313" key="2">
    <source>
        <dbReference type="EMBL" id="MBG6136015.1"/>
    </source>
</evidence>
<feature type="compositionally biased region" description="Low complexity" evidence="1">
    <location>
        <begin position="81"/>
        <end position="92"/>
    </location>
</feature>
<dbReference type="AlphaFoldDB" id="A0A8J7GDF9"/>
<sequence length="108" mass="10999">MYVVGGFDGLPDLGAVASASAAPNTEPCAERNTGHLSLARTTPTTVTWTYTARDEAGATTTRLSVRVDGHNQGSVTEASGTVTVPDHPVTVHIEGTGPGGRVYATCTG</sequence>